<evidence type="ECO:0000259" key="8">
    <source>
        <dbReference type="PROSITE" id="PS50928"/>
    </source>
</evidence>
<feature type="transmembrane region" description="Helical" evidence="7">
    <location>
        <begin position="110"/>
        <end position="139"/>
    </location>
</feature>
<dbReference type="GO" id="GO:0005886">
    <property type="term" value="C:plasma membrane"/>
    <property type="evidence" value="ECO:0007669"/>
    <property type="project" value="UniProtKB-SubCell"/>
</dbReference>
<accession>A0A1N7BH72</accession>
<keyword evidence="3" id="KW-1003">Cell membrane</keyword>
<dbReference type="AlphaFoldDB" id="A0A1N7BH72"/>
<keyword evidence="2 7" id="KW-0813">Transport</keyword>
<dbReference type="GO" id="GO:0055085">
    <property type="term" value="P:transmembrane transport"/>
    <property type="evidence" value="ECO:0007669"/>
    <property type="project" value="InterPro"/>
</dbReference>
<reference evidence="9 10" key="1">
    <citation type="submission" date="2017-01" db="EMBL/GenBank/DDBJ databases">
        <authorList>
            <person name="Mah S.A."/>
            <person name="Swanson W.J."/>
            <person name="Moy G.W."/>
            <person name="Vacquier V.D."/>
        </authorList>
    </citation>
    <scope>NUCLEOTIDE SEQUENCE [LARGE SCALE GENOMIC DNA]</scope>
    <source>
        <strain evidence="9 10">DSM 45758</strain>
    </source>
</reference>
<evidence type="ECO:0000313" key="10">
    <source>
        <dbReference type="Proteomes" id="UP000186004"/>
    </source>
</evidence>
<dbReference type="PANTHER" id="PTHR30151:SF25">
    <property type="entry name" value="TAURINE TRANSPORT SYSTEM PERMEASE PROTEIN TAUC"/>
    <property type="match status" value="1"/>
</dbReference>
<name>A0A1N7BH72_9ACTN</name>
<proteinExistence type="inferred from homology"/>
<comment type="similarity">
    <text evidence="7">Belongs to the binding-protein-dependent transport system permease family.</text>
</comment>
<protein>
    <submittedName>
        <fullName evidence="9">ABC-type nitrate/sulfonate/bicarbonate transport system, permease component</fullName>
    </submittedName>
</protein>
<evidence type="ECO:0000256" key="5">
    <source>
        <dbReference type="ARBA" id="ARBA00022989"/>
    </source>
</evidence>
<dbReference type="InterPro" id="IPR035906">
    <property type="entry name" value="MetI-like_sf"/>
</dbReference>
<evidence type="ECO:0000256" key="3">
    <source>
        <dbReference type="ARBA" id="ARBA00022475"/>
    </source>
</evidence>
<evidence type="ECO:0000256" key="1">
    <source>
        <dbReference type="ARBA" id="ARBA00004651"/>
    </source>
</evidence>
<keyword evidence="6 7" id="KW-0472">Membrane</keyword>
<dbReference type="STRING" id="1198245.SAMN05444858_1117"/>
<feature type="transmembrane region" description="Helical" evidence="7">
    <location>
        <begin position="188"/>
        <end position="212"/>
    </location>
</feature>
<sequence length="264" mass="28872">MRLAGRVTRAVAAALALPAALLALWWILTADSESYYLPPLSEILAAVDDVWLRTDRLSVDVLPSLLRLFGGFLLAVALGVSLGVAIGSSRRLRAFCEPVLEFLRAIPPPVLVPVLMLFAGIGDTMKVLVILSGCLWPILLNTVEGVRAVDEVLVETSRCYALRGPARLWHLVIRSASPQIVTGLRQGLSIGIILMVISEMFAASNGLGFSIIQFQRTFAVTEMWTGILLLGLLGFLLATLMRVFERRVLSWYFGLRQAQRGGSR</sequence>
<dbReference type="Gene3D" id="1.10.3720.10">
    <property type="entry name" value="MetI-like"/>
    <property type="match status" value="1"/>
</dbReference>
<evidence type="ECO:0000256" key="4">
    <source>
        <dbReference type="ARBA" id="ARBA00022692"/>
    </source>
</evidence>
<keyword evidence="10" id="KW-1185">Reference proteome</keyword>
<organism evidence="9 10">
    <name type="scientific">Micromonospora avicenniae</name>
    <dbReference type="NCBI Taxonomy" id="1198245"/>
    <lineage>
        <taxon>Bacteria</taxon>
        <taxon>Bacillati</taxon>
        <taxon>Actinomycetota</taxon>
        <taxon>Actinomycetes</taxon>
        <taxon>Micromonosporales</taxon>
        <taxon>Micromonosporaceae</taxon>
        <taxon>Micromonospora</taxon>
    </lineage>
</organism>
<keyword evidence="5 7" id="KW-1133">Transmembrane helix</keyword>
<evidence type="ECO:0000256" key="6">
    <source>
        <dbReference type="ARBA" id="ARBA00023136"/>
    </source>
</evidence>
<comment type="subcellular location">
    <subcellularLocation>
        <location evidence="1 7">Cell membrane</location>
        <topology evidence="1 7">Multi-pass membrane protein</topology>
    </subcellularLocation>
</comment>
<feature type="transmembrane region" description="Helical" evidence="7">
    <location>
        <begin position="224"/>
        <end position="244"/>
    </location>
</feature>
<dbReference type="PANTHER" id="PTHR30151">
    <property type="entry name" value="ALKANE SULFONATE ABC TRANSPORTER-RELATED, MEMBRANE SUBUNIT"/>
    <property type="match status" value="1"/>
</dbReference>
<evidence type="ECO:0000256" key="2">
    <source>
        <dbReference type="ARBA" id="ARBA00022448"/>
    </source>
</evidence>
<evidence type="ECO:0000256" key="7">
    <source>
        <dbReference type="RuleBase" id="RU363032"/>
    </source>
</evidence>
<dbReference type="SUPFAM" id="SSF161098">
    <property type="entry name" value="MetI-like"/>
    <property type="match status" value="1"/>
</dbReference>
<dbReference type="Proteomes" id="UP000186004">
    <property type="component" value="Unassembled WGS sequence"/>
</dbReference>
<dbReference type="GO" id="GO:0010438">
    <property type="term" value="P:cellular response to sulfur starvation"/>
    <property type="evidence" value="ECO:0007669"/>
    <property type="project" value="TreeGrafter"/>
</dbReference>
<gene>
    <name evidence="9" type="ORF">SAMN05444858_1117</name>
</gene>
<dbReference type="InterPro" id="IPR000515">
    <property type="entry name" value="MetI-like"/>
</dbReference>
<feature type="transmembrane region" description="Helical" evidence="7">
    <location>
        <begin position="65"/>
        <end position="89"/>
    </location>
</feature>
<evidence type="ECO:0000313" key="9">
    <source>
        <dbReference type="EMBL" id="SIR50652.1"/>
    </source>
</evidence>
<dbReference type="PROSITE" id="PS50928">
    <property type="entry name" value="ABC_TM1"/>
    <property type="match status" value="1"/>
</dbReference>
<feature type="domain" description="ABC transmembrane type-1" evidence="8">
    <location>
        <begin position="61"/>
        <end position="245"/>
    </location>
</feature>
<dbReference type="EMBL" id="FTNF01000011">
    <property type="protein sequence ID" value="SIR50652.1"/>
    <property type="molecule type" value="Genomic_DNA"/>
</dbReference>
<dbReference type="Pfam" id="PF00528">
    <property type="entry name" value="BPD_transp_1"/>
    <property type="match status" value="1"/>
</dbReference>
<keyword evidence="4 7" id="KW-0812">Transmembrane</keyword>
<dbReference type="RefSeq" id="WP_076471506.1">
    <property type="nucleotide sequence ID" value="NZ_FTNF01000011.1"/>
</dbReference>